<evidence type="ECO:0000256" key="5">
    <source>
        <dbReference type="SAM" id="SignalP"/>
    </source>
</evidence>
<feature type="domain" description="Ig-like" evidence="6">
    <location>
        <begin position="29"/>
        <end position="119"/>
    </location>
</feature>
<reference evidence="8" key="1">
    <citation type="submission" date="2022-11" db="UniProtKB">
        <authorList>
            <consortium name="WormBaseParasite"/>
        </authorList>
    </citation>
    <scope>IDENTIFICATION</scope>
</reference>
<dbReference type="CDD" id="cd00063">
    <property type="entry name" value="FN3"/>
    <property type="match status" value="1"/>
</dbReference>
<evidence type="ECO:0000259" key="6">
    <source>
        <dbReference type="PROSITE" id="PS50835"/>
    </source>
</evidence>
<feature type="chain" id="PRO_5036987461" evidence="5">
    <location>
        <begin position="21"/>
        <end position="577"/>
    </location>
</feature>
<dbReference type="InterPro" id="IPR003599">
    <property type="entry name" value="Ig_sub"/>
</dbReference>
<dbReference type="InterPro" id="IPR003961">
    <property type="entry name" value="FN3_dom"/>
</dbReference>
<dbReference type="SMART" id="SM00409">
    <property type="entry name" value="IG"/>
    <property type="match status" value="2"/>
</dbReference>
<dbReference type="Gene3D" id="2.60.40.10">
    <property type="entry name" value="Immunoglobulins"/>
    <property type="match status" value="3"/>
</dbReference>
<dbReference type="InterPro" id="IPR013098">
    <property type="entry name" value="Ig_I-set"/>
</dbReference>
<dbReference type="GO" id="GO:0030424">
    <property type="term" value="C:axon"/>
    <property type="evidence" value="ECO:0007669"/>
    <property type="project" value="TreeGrafter"/>
</dbReference>
<dbReference type="SUPFAM" id="SSF49265">
    <property type="entry name" value="Fibronectin type III"/>
    <property type="match status" value="1"/>
</dbReference>
<evidence type="ECO:0000256" key="3">
    <source>
        <dbReference type="SAM" id="MobiDB-lite"/>
    </source>
</evidence>
<keyword evidence="5" id="KW-0732">Signal</keyword>
<feature type="transmembrane region" description="Helical" evidence="4">
    <location>
        <begin position="533"/>
        <end position="557"/>
    </location>
</feature>
<name>A0A914H0U5_GLORO</name>
<dbReference type="Pfam" id="PF07679">
    <property type="entry name" value="I-set"/>
    <property type="match status" value="1"/>
</dbReference>
<keyword evidence="1" id="KW-0677">Repeat</keyword>
<dbReference type="PANTHER" id="PTHR10075">
    <property type="entry name" value="BASIGIN RELATED"/>
    <property type="match status" value="1"/>
</dbReference>
<dbReference type="GO" id="GO:0007156">
    <property type="term" value="P:homophilic cell adhesion via plasma membrane adhesion molecules"/>
    <property type="evidence" value="ECO:0007669"/>
    <property type="project" value="TreeGrafter"/>
</dbReference>
<dbReference type="SMART" id="SM00060">
    <property type="entry name" value="FN3"/>
    <property type="match status" value="1"/>
</dbReference>
<keyword evidence="7" id="KW-1185">Reference proteome</keyword>
<evidence type="ECO:0000313" key="7">
    <source>
        <dbReference type="Proteomes" id="UP000887572"/>
    </source>
</evidence>
<evidence type="ECO:0000256" key="1">
    <source>
        <dbReference type="ARBA" id="ARBA00022737"/>
    </source>
</evidence>
<dbReference type="InterPro" id="IPR007110">
    <property type="entry name" value="Ig-like_dom"/>
</dbReference>
<dbReference type="InterPro" id="IPR013783">
    <property type="entry name" value="Ig-like_fold"/>
</dbReference>
<evidence type="ECO:0000256" key="4">
    <source>
        <dbReference type="SAM" id="Phobius"/>
    </source>
</evidence>
<proteinExistence type="predicted"/>
<dbReference type="GO" id="GO:0070593">
    <property type="term" value="P:dendrite self-avoidance"/>
    <property type="evidence" value="ECO:0007669"/>
    <property type="project" value="TreeGrafter"/>
</dbReference>
<sequence>MVHFFFHLLLLLFALPSIDATKSVLSVQPKGVGLDQSFYLVNSGSRLELQCELNTNATNVHGALDFAKDGLKWMRGLLPVEAKWLSMYTESDSDPNGNWVRNTLVIQQVDDNSKGDYRCVYFGGVERHVHIHLIEKINWRLKSDKPGGQIGAPLTIDCGAYGVPNENIKIMDQSGSAIEESAILIALGEKLYVTGHEMTIEKLKRSHRGMKIRCFAIRTEMIGGEQDAVPTIHTDERNLTVDVWEPPHFAGLEHGGHFYVKLGSPAVLRWRVNSSNPPVLNFTIKRDGKIIGNDGRREIKIDEKENMASLMINKVLDEDYDQYTCIAHNGKLRGEQNAFLDKPNPPKQPKVWAEQVTNNSVRWHVEERTEAGLLPVIYFQITYRPLRRRIQQQQKPKQNLDSSEENAMASDNGDDSGDYWQQQRLRGDAVVRQNGGDKVNASGDGEWKVLEKNNTPSLSVIRHKNPENVFDIVGLDPFTEYEFTFEAFNQAGNSDPVTIKQETVDYWELSADDRHSQQQRGQKDDSAISSGSISVYVGFGLSGLLVLSFIAFVVFFVDCHDENVPTVDKRRVDAPGP</sequence>
<dbReference type="PROSITE" id="PS50835">
    <property type="entry name" value="IG_LIKE"/>
    <property type="match status" value="2"/>
</dbReference>
<dbReference type="GO" id="GO:0007411">
    <property type="term" value="P:axon guidance"/>
    <property type="evidence" value="ECO:0007669"/>
    <property type="project" value="TreeGrafter"/>
</dbReference>
<dbReference type="GO" id="GO:0005886">
    <property type="term" value="C:plasma membrane"/>
    <property type="evidence" value="ECO:0007669"/>
    <property type="project" value="TreeGrafter"/>
</dbReference>
<dbReference type="SUPFAM" id="SSF48726">
    <property type="entry name" value="Immunoglobulin"/>
    <property type="match status" value="1"/>
</dbReference>
<dbReference type="Proteomes" id="UP000887572">
    <property type="component" value="Unplaced"/>
</dbReference>
<feature type="region of interest" description="Disordered" evidence="3">
    <location>
        <begin position="390"/>
        <end position="420"/>
    </location>
</feature>
<dbReference type="InterPro" id="IPR036116">
    <property type="entry name" value="FN3_sf"/>
</dbReference>
<evidence type="ECO:0000256" key="2">
    <source>
        <dbReference type="ARBA" id="ARBA00023319"/>
    </source>
</evidence>
<evidence type="ECO:0000313" key="8">
    <source>
        <dbReference type="WBParaSite" id="Gr19_v10_g1290.t1"/>
    </source>
</evidence>
<keyword evidence="2" id="KW-0393">Immunoglobulin domain</keyword>
<dbReference type="InterPro" id="IPR036179">
    <property type="entry name" value="Ig-like_dom_sf"/>
</dbReference>
<feature type="domain" description="Ig-like" evidence="6">
    <location>
        <begin position="247"/>
        <end position="341"/>
    </location>
</feature>
<dbReference type="WBParaSite" id="Gr19_v10_g1290.t1">
    <property type="protein sequence ID" value="Gr19_v10_g1290.t1"/>
    <property type="gene ID" value="Gr19_v10_g1290"/>
</dbReference>
<protein>
    <submittedName>
        <fullName evidence="8">Ig-like domain-containing protein</fullName>
    </submittedName>
</protein>
<accession>A0A914H0U5</accession>
<dbReference type="PANTHER" id="PTHR10075:SF82">
    <property type="entry name" value="NEURONAL IMMUNOGLOBULIN DOMAIN-CONTAINING PROTEIN RIG-3"/>
    <property type="match status" value="1"/>
</dbReference>
<feature type="signal peptide" evidence="5">
    <location>
        <begin position="1"/>
        <end position="20"/>
    </location>
</feature>
<dbReference type="GO" id="GO:0098632">
    <property type="term" value="F:cell-cell adhesion mediator activity"/>
    <property type="evidence" value="ECO:0007669"/>
    <property type="project" value="TreeGrafter"/>
</dbReference>
<organism evidence="7 8">
    <name type="scientific">Globodera rostochiensis</name>
    <name type="common">Golden nematode worm</name>
    <name type="synonym">Heterodera rostochiensis</name>
    <dbReference type="NCBI Taxonomy" id="31243"/>
    <lineage>
        <taxon>Eukaryota</taxon>
        <taxon>Metazoa</taxon>
        <taxon>Ecdysozoa</taxon>
        <taxon>Nematoda</taxon>
        <taxon>Chromadorea</taxon>
        <taxon>Rhabditida</taxon>
        <taxon>Tylenchina</taxon>
        <taxon>Tylenchomorpha</taxon>
        <taxon>Tylenchoidea</taxon>
        <taxon>Heteroderidae</taxon>
        <taxon>Heteroderinae</taxon>
        <taxon>Globodera</taxon>
    </lineage>
</organism>
<keyword evidence="4" id="KW-0812">Transmembrane</keyword>
<keyword evidence="4" id="KW-1133">Transmembrane helix</keyword>
<dbReference type="AlphaFoldDB" id="A0A914H0U5"/>
<keyword evidence="4" id="KW-0472">Membrane</keyword>